<evidence type="ECO:0000256" key="4">
    <source>
        <dbReference type="ARBA" id="ARBA00022840"/>
    </source>
</evidence>
<dbReference type="EC" id="2.7.7.108" evidence="5"/>
<dbReference type="Pfam" id="PF02661">
    <property type="entry name" value="Fic"/>
    <property type="match status" value="1"/>
</dbReference>
<evidence type="ECO:0000256" key="3">
    <source>
        <dbReference type="ARBA" id="ARBA00022741"/>
    </source>
</evidence>
<dbReference type="SUPFAM" id="SSF140931">
    <property type="entry name" value="Fic-like"/>
    <property type="match status" value="1"/>
</dbReference>
<organism evidence="9 10">
    <name type="scientific">Bifidobacterium eulemuris</name>
    <dbReference type="NCBI Taxonomy" id="1765219"/>
    <lineage>
        <taxon>Bacteria</taxon>
        <taxon>Bacillati</taxon>
        <taxon>Actinomycetota</taxon>
        <taxon>Actinomycetes</taxon>
        <taxon>Bifidobacteriales</taxon>
        <taxon>Bifidobacteriaceae</taxon>
        <taxon>Bifidobacterium</taxon>
    </lineage>
</organism>
<evidence type="ECO:0000256" key="7">
    <source>
        <dbReference type="ARBA" id="ARBA00048696"/>
    </source>
</evidence>
<accession>A0A7L9SS38</accession>
<dbReference type="InterPro" id="IPR033788">
    <property type="entry name" value="VbhA-like"/>
</dbReference>
<dbReference type="PANTHER" id="PTHR39560:SF1">
    <property type="entry name" value="PROTEIN ADENYLYLTRANSFERASE FIC-RELATED"/>
    <property type="match status" value="1"/>
</dbReference>
<protein>
    <recommendedName>
        <fullName evidence="5">protein adenylyltransferase</fullName>
        <ecNumber evidence="5">2.7.7.108</ecNumber>
    </recommendedName>
</protein>
<dbReference type="OrthoDB" id="9813719at2"/>
<evidence type="ECO:0000259" key="8">
    <source>
        <dbReference type="PROSITE" id="PS51459"/>
    </source>
</evidence>
<dbReference type="GO" id="GO:0070733">
    <property type="term" value="F:AMPylase activity"/>
    <property type="evidence" value="ECO:0007669"/>
    <property type="project" value="UniProtKB-EC"/>
</dbReference>
<dbReference type="CDD" id="cd11586">
    <property type="entry name" value="VbhA_like"/>
    <property type="match status" value="1"/>
</dbReference>
<dbReference type="GO" id="GO:0051302">
    <property type="term" value="P:regulation of cell division"/>
    <property type="evidence" value="ECO:0007669"/>
    <property type="project" value="TreeGrafter"/>
</dbReference>
<keyword evidence="3" id="KW-0547">Nucleotide-binding</keyword>
<evidence type="ECO:0000256" key="1">
    <source>
        <dbReference type="ARBA" id="ARBA00022679"/>
    </source>
</evidence>
<evidence type="ECO:0000256" key="2">
    <source>
        <dbReference type="ARBA" id="ARBA00022695"/>
    </source>
</evidence>
<name>A0A7L9SS38_9BIFI</name>
<comment type="catalytic activity">
    <reaction evidence="6">
        <text>L-threonyl-[protein] + ATP = 3-O-(5'-adenylyl)-L-threonyl-[protein] + diphosphate</text>
        <dbReference type="Rhea" id="RHEA:54292"/>
        <dbReference type="Rhea" id="RHEA-COMP:11060"/>
        <dbReference type="Rhea" id="RHEA-COMP:13847"/>
        <dbReference type="ChEBI" id="CHEBI:30013"/>
        <dbReference type="ChEBI" id="CHEBI:30616"/>
        <dbReference type="ChEBI" id="CHEBI:33019"/>
        <dbReference type="ChEBI" id="CHEBI:138113"/>
        <dbReference type="EC" id="2.7.7.108"/>
    </reaction>
</comment>
<comment type="catalytic activity">
    <reaction evidence="7">
        <text>L-tyrosyl-[protein] + ATP = O-(5'-adenylyl)-L-tyrosyl-[protein] + diphosphate</text>
        <dbReference type="Rhea" id="RHEA:54288"/>
        <dbReference type="Rhea" id="RHEA-COMP:10136"/>
        <dbReference type="Rhea" id="RHEA-COMP:13846"/>
        <dbReference type="ChEBI" id="CHEBI:30616"/>
        <dbReference type="ChEBI" id="CHEBI:33019"/>
        <dbReference type="ChEBI" id="CHEBI:46858"/>
        <dbReference type="ChEBI" id="CHEBI:83624"/>
        <dbReference type="EC" id="2.7.7.108"/>
    </reaction>
</comment>
<keyword evidence="2" id="KW-0548">Nucleotidyltransferase</keyword>
<feature type="domain" description="Fido" evidence="8">
    <location>
        <begin position="95"/>
        <end position="246"/>
    </location>
</feature>
<dbReference type="GO" id="GO:0005524">
    <property type="term" value="F:ATP binding"/>
    <property type="evidence" value="ECO:0007669"/>
    <property type="project" value="UniProtKB-KW"/>
</dbReference>
<dbReference type="PANTHER" id="PTHR39560">
    <property type="entry name" value="PROTEIN ADENYLYLTRANSFERASE FIC-RELATED"/>
    <property type="match status" value="1"/>
</dbReference>
<evidence type="ECO:0000256" key="6">
    <source>
        <dbReference type="ARBA" id="ARBA00047939"/>
    </source>
</evidence>
<keyword evidence="10" id="KW-1185">Reference proteome</keyword>
<dbReference type="EMBL" id="CP062938">
    <property type="protein sequence ID" value="QOL33025.1"/>
    <property type="molecule type" value="Genomic_DNA"/>
</dbReference>
<sequence>MTPAERASAVAFALKNCALEAMTPGDATMRAAADYERGDIDVARLIEIADESTARKIQSNGRLSDGSLDDHATDHADSVFARTVLLAERRWPASGDLAELTAIHRGLFEGVFADAGALRTSDTTREATDDKARARNPEAFFPAALIETGALNIATELADKRNLQVLDRDVFVREFTRIYDELGYLHPFKGGNAMVLRMFGSRLAHDAGWDLDWGSVTREGYKSAKHAAYRGDTDALERMFAGIVRPANPTRVFLIAGWDQGPAH</sequence>
<keyword evidence="4" id="KW-0067">ATP-binding</keyword>
<dbReference type="RefSeq" id="WP_094637101.1">
    <property type="nucleotide sequence ID" value="NZ_CP062938.1"/>
</dbReference>
<evidence type="ECO:0000256" key="5">
    <source>
        <dbReference type="ARBA" id="ARBA00034531"/>
    </source>
</evidence>
<dbReference type="InterPro" id="IPR003812">
    <property type="entry name" value="Fido"/>
</dbReference>
<evidence type="ECO:0000313" key="10">
    <source>
        <dbReference type="Proteomes" id="UP000593943"/>
    </source>
</evidence>
<dbReference type="InterPro" id="IPR036597">
    <property type="entry name" value="Fido-like_dom_sf"/>
</dbReference>
<evidence type="ECO:0000313" key="9">
    <source>
        <dbReference type="EMBL" id="QOL33025.1"/>
    </source>
</evidence>
<gene>
    <name evidence="9" type="ORF">BE0216_11710</name>
</gene>
<proteinExistence type="predicted"/>
<dbReference type="Gene3D" id="1.10.3290.10">
    <property type="entry name" value="Fido-like domain"/>
    <property type="match status" value="1"/>
</dbReference>
<reference evidence="9 10" key="1">
    <citation type="submission" date="2020-10" db="EMBL/GenBank/DDBJ databases">
        <title>Genome sequencing of Bifidobacterium eulemuris_DSMZ_100216.</title>
        <authorList>
            <person name="Kim J."/>
        </authorList>
    </citation>
    <scope>NUCLEOTIDE SEQUENCE [LARGE SCALE GENOMIC DNA]</scope>
    <source>
        <strain evidence="9 10">DSM 100216</strain>
    </source>
</reference>
<keyword evidence="1" id="KW-0808">Transferase</keyword>
<dbReference type="AlphaFoldDB" id="A0A7L9SS38"/>
<dbReference type="PROSITE" id="PS51459">
    <property type="entry name" value="FIDO"/>
    <property type="match status" value="1"/>
</dbReference>
<dbReference type="KEGG" id="beu:BE0216_11710"/>
<dbReference type="Proteomes" id="UP000593943">
    <property type="component" value="Chromosome"/>
</dbReference>